<feature type="active site" description="O-(3'-phospho-DNA)-tyrosine intermediate" evidence="10">
    <location>
        <position position="283"/>
    </location>
</feature>
<sequence length="303" mass="34399">MGADILSSQNELLEDYTHYLLLERNLSQNTLQSYGNDIKHLLYFAEKEAKTVQELTYDDLQSFVSYLYDLGIAHSSVARVISGIKSFYRFLELEEVVSDNPTYLLESPYIGRTLPDILTVEEIDALISSIDTDTDIGVRNAAIIELLYSCGLRVSELCALTFPQLHLEAGFVRVIGKGNKERLVPMSPDATERISAYLPIRQRIEAKPTFGHHLFLNRLRTAISRQMIFMIIKDLAEVAGIKKSISPHTLRHSFATHLLEGGAHLQAIREMLGHVNIATTEIYTHIDRSKLRDEILQHHPRNK</sequence>
<keyword evidence="8 10" id="KW-0233">DNA recombination</keyword>
<comment type="similarity">
    <text evidence="10">Belongs to the 'phage' integrase family. XerC subfamily.</text>
</comment>
<evidence type="ECO:0000259" key="12">
    <source>
        <dbReference type="PROSITE" id="PS51900"/>
    </source>
</evidence>
<evidence type="ECO:0000256" key="4">
    <source>
        <dbReference type="ARBA" id="ARBA00022618"/>
    </source>
</evidence>
<feature type="domain" description="Tyr recombinase" evidence="11">
    <location>
        <begin position="113"/>
        <end position="296"/>
    </location>
</feature>
<dbReference type="InterPro" id="IPR013762">
    <property type="entry name" value="Integrase-like_cat_sf"/>
</dbReference>
<dbReference type="InterPro" id="IPR011010">
    <property type="entry name" value="DNA_brk_join_enz"/>
</dbReference>
<dbReference type="Proteomes" id="UP000030125">
    <property type="component" value="Unassembled WGS sequence"/>
</dbReference>
<dbReference type="STRING" id="36874.HQ34_01915"/>
<evidence type="ECO:0000256" key="9">
    <source>
        <dbReference type="ARBA" id="ARBA00023306"/>
    </source>
</evidence>
<keyword evidence="3 10" id="KW-0963">Cytoplasm</keyword>
<organism evidence="13 14">
    <name type="scientific">Porphyromonas cangingivalis</name>
    <dbReference type="NCBI Taxonomy" id="36874"/>
    <lineage>
        <taxon>Bacteria</taxon>
        <taxon>Pseudomonadati</taxon>
        <taxon>Bacteroidota</taxon>
        <taxon>Bacteroidia</taxon>
        <taxon>Bacteroidales</taxon>
        <taxon>Porphyromonadaceae</taxon>
        <taxon>Porphyromonas</taxon>
    </lineage>
</organism>
<feature type="domain" description="Core-binding (CB)" evidence="12">
    <location>
        <begin position="7"/>
        <end position="92"/>
    </location>
</feature>
<comment type="subunit">
    <text evidence="10">Forms a cyclic heterotetrameric complex composed of two molecules of XerC and two molecules of XerD.</text>
</comment>
<reference evidence="13 14" key="1">
    <citation type="submission" date="2014-08" db="EMBL/GenBank/DDBJ databases">
        <title>Porphyromonas cangingivalis strain:COT-109_OH1386 Genome sequencing.</title>
        <authorList>
            <person name="Wallis C."/>
            <person name="Deusch O."/>
            <person name="O'Flynn C."/>
            <person name="Davis I."/>
            <person name="Jospin G."/>
            <person name="Darling A.E."/>
            <person name="Coil D.A."/>
            <person name="Alexiev A."/>
            <person name="Horsfall A."/>
            <person name="Kirkwood N."/>
            <person name="Harris S."/>
            <person name="Eisen J.A."/>
        </authorList>
    </citation>
    <scope>NUCLEOTIDE SEQUENCE [LARGE SCALE GENOMIC DNA]</scope>
    <source>
        <strain evidence="14">COT-109 OH1386</strain>
    </source>
</reference>
<keyword evidence="7 10" id="KW-0238">DNA-binding</keyword>
<dbReference type="InterPro" id="IPR050090">
    <property type="entry name" value="Tyrosine_recombinase_XerCD"/>
</dbReference>
<evidence type="ECO:0000256" key="3">
    <source>
        <dbReference type="ARBA" id="ARBA00022490"/>
    </source>
</evidence>
<evidence type="ECO:0000313" key="14">
    <source>
        <dbReference type="Proteomes" id="UP000030125"/>
    </source>
</evidence>
<evidence type="ECO:0000256" key="10">
    <source>
        <dbReference type="HAMAP-Rule" id="MF_01808"/>
    </source>
</evidence>
<feature type="active site" evidence="10">
    <location>
        <position position="274"/>
    </location>
</feature>
<dbReference type="InterPro" id="IPR004107">
    <property type="entry name" value="Integrase_SAM-like_N"/>
</dbReference>
<dbReference type="EMBL" id="JQJD01000051">
    <property type="protein sequence ID" value="KGN79265.1"/>
    <property type="molecule type" value="Genomic_DNA"/>
</dbReference>
<dbReference type="OrthoDB" id="9801717at2"/>
<proteinExistence type="inferred from homology"/>
<dbReference type="InterPro" id="IPR010998">
    <property type="entry name" value="Integrase_recombinase_N"/>
</dbReference>
<comment type="function">
    <text evidence="10">Site-specific tyrosine recombinase, which acts by catalyzing the cutting and rejoining of the recombining DNA molecules. The XerC-XerD complex is essential to convert dimers of the bacterial chromosome into monomers to permit their segregation at cell division. It also contributes to the segregational stability of plasmids.</text>
</comment>
<evidence type="ECO:0000256" key="5">
    <source>
        <dbReference type="ARBA" id="ARBA00022829"/>
    </source>
</evidence>
<dbReference type="PROSITE" id="PS51898">
    <property type="entry name" value="TYR_RECOMBINASE"/>
    <property type="match status" value="1"/>
</dbReference>
<keyword evidence="5 10" id="KW-0159">Chromosome partition</keyword>
<dbReference type="NCBIfam" id="NF001399">
    <property type="entry name" value="PRK00283.1"/>
    <property type="match status" value="1"/>
</dbReference>
<dbReference type="InterPro" id="IPR023009">
    <property type="entry name" value="Tyrosine_recombinase_XerC/XerD"/>
</dbReference>
<keyword evidence="6 10" id="KW-0229">DNA integration</keyword>
<dbReference type="HAMAP" id="MF_01808">
    <property type="entry name" value="Recomb_XerC_XerD"/>
    <property type="match status" value="1"/>
</dbReference>
<dbReference type="InterPro" id="IPR011932">
    <property type="entry name" value="Recomb_XerD"/>
</dbReference>
<dbReference type="PROSITE" id="PS51900">
    <property type="entry name" value="CB"/>
    <property type="match status" value="1"/>
</dbReference>
<dbReference type="GO" id="GO:0006313">
    <property type="term" value="P:DNA transposition"/>
    <property type="evidence" value="ECO:0007669"/>
    <property type="project" value="UniProtKB-UniRule"/>
</dbReference>
<dbReference type="Gene3D" id="1.10.443.10">
    <property type="entry name" value="Intergrase catalytic core"/>
    <property type="match status" value="1"/>
</dbReference>
<dbReference type="NCBIfam" id="TIGR02225">
    <property type="entry name" value="recomb_XerD"/>
    <property type="match status" value="1"/>
</dbReference>
<dbReference type="RefSeq" id="WP_036852371.1">
    <property type="nucleotide sequence ID" value="NZ_JQJD01000051.1"/>
</dbReference>
<dbReference type="PANTHER" id="PTHR30349">
    <property type="entry name" value="PHAGE INTEGRASE-RELATED"/>
    <property type="match status" value="1"/>
</dbReference>
<name>A0A0A2EP58_PORCN</name>
<dbReference type="InterPro" id="IPR002104">
    <property type="entry name" value="Integrase_catalytic"/>
</dbReference>
<evidence type="ECO:0000256" key="1">
    <source>
        <dbReference type="ARBA" id="ARBA00004496"/>
    </source>
</evidence>
<protein>
    <recommendedName>
        <fullName evidence="10">Tyrosine recombinase XerC</fullName>
    </recommendedName>
</protein>
<dbReference type="PANTHER" id="PTHR30349:SF81">
    <property type="entry name" value="TYROSINE RECOMBINASE XERC"/>
    <property type="match status" value="1"/>
</dbReference>
<keyword evidence="4 10" id="KW-0132">Cell division</keyword>
<dbReference type="Gene3D" id="1.10.150.130">
    <property type="match status" value="1"/>
</dbReference>
<evidence type="ECO:0000313" key="13">
    <source>
        <dbReference type="EMBL" id="KGN79265.1"/>
    </source>
</evidence>
<feature type="active site" evidence="10">
    <location>
        <position position="153"/>
    </location>
</feature>
<dbReference type="eggNOG" id="COG4974">
    <property type="taxonomic scope" value="Bacteria"/>
</dbReference>
<keyword evidence="9 10" id="KW-0131">Cell cycle</keyword>
<comment type="similarity">
    <text evidence="2">Belongs to the 'phage' integrase family. XerD subfamily.</text>
</comment>
<comment type="caution">
    <text evidence="13">The sequence shown here is derived from an EMBL/GenBank/DDBJ whole genome shotgun (WGS) entry which is preliminary data.</text>
</comment>
<evidence type="ECO:0000256" key="8">
    <source>
        <dbReference type="ARBA" id="ARBA00023172"/>
    </source>
</evidence>
<accession>A0A0A2EP58</accession>
<evidence type="ECO:0000256" key="6">
    <source>
        <dbReference type="ARBA" id="ARBA00022908"/>
    </source>
</evidence>
<dbReference type="GO" id="GO:0009037">
    <property type="term" value="F:tyrosine-based site-specific recombinase activity"/>
    <property type="evidence" value="ECO:0007669"/>
    <property type="project" value="UniProtKB-UniRule"/>
</dbReference>
<dbReference type="GO" id="GO:0051301">
    <property type="term" value="P:cell division"/>
    <property type="evidence" value="ECO:0007669"/>
    <property type="project" value="UniProtKB-KW"/>
</dbReference>
<keyword evidence="14" id="KW-1185">Reference proteome</keyword>
<comment type="subcellular location">
    <subcellularLocation>
        <location evidence="1 10">Cytoplasm</location>
    </subcellularLocation>
</comment>
<dbReference type="SUPFAM" id="SSF56349">
    <property type="entry name" value="DNA breaking-rejoining enzymes"/>
    <property type="match status" value="1"/>
</dbReference>
<dbReference type="AlphaFoldDB" id="A0A0A2EP58"/>
<dbReference type="NCBIfam" id="NF040815">
    <property type="entry name" value="recomb_XerA_Arch"/>
    <property type="match status" value="1"/>
</dbReference>
<dbReference type="Pfam" id="PF00589">
    <property type="entry name" value="Phage_integrase"/>
    <property type="match status" value="1"/>
</dbReference>
<dbReference type="InterPro" id="IPR044068">
    <property type="entry name" value="CB"/>
</dbReference>
<dbReference type="GO" id="GO:0007059">
    <property type="term" value="P:chromosome segregation"/>
    <property type="evidence" value="ECO:0007669"/>
    <property type="project" value="UniProtKB-UniRule"/>
</dbReference>
<dbReference type="GO" id="GO:0005737">
    <property type="term" value="C:cytoplasm"/>
    <property type="evidence" value="ECO:0007669"/>
    <property type="project" value="UniProtKB-SubCell"/>
</dbReference>
<evidence type="ECO:0000259" key="11">
    <source>
        <dbReference type="PROSITE" id="PS51898"/>
    </source>
</evidence>
<evidence type="ECO:0000256" key="2">
    <source>
        <dbReference type="ARBA" id="ARBA00010450"/>
    </source>
</evidence>
<feature type="active site" evidence="10">
    <location>
        <position position="248"/>
    </location>
</feature>
<gene>
    <name evidence="10" type="primary">xerC</name>
    <name evidence="13" type="ORF">HQ35_08160</name>
</gene>
<evidence type="ECO:0000256" key="7">
    <source>
        <dbReference type="ARBA" id="ARBA00023125"/>
    </source>
</evidence>
<dbReference type="GO" id="GO:0003677">
    <property type="term" value="F:DNA binding"/>
    <property type="evidence" value="ECO:0007669"/>
    <property type="project" value="UniProtKB-UniRule"/>
</dbReference>
<feature type="active site" evidence="10">
    <location>
        <position position="251"/>
    </location>
</feature>
<dbReference type="CDD" id="cd00798">
    <property type="entry name" value="INT_XerDC_C"/>
    <property type="match status" value="1"/>
</dbReference>
<dbReference type="Pfam" id="PF02899">
    <property type="entry name" value="Phage_int_SAM_1"/>
    <property type="match status" value="1"/>
</dbReference>
<feature type="active site" evidence="10">
    <location>
        <position position="177"/>
    </location>
</feature>